<dbReference type="AlphaFoldDB" id="A0AAE1DDC0"/>
<protein>
    <submittedName>
        <fullName evidence="2">Uncharacterized protein</fullName>
    </submittedName>
</protein>
<sequence length="68" mass="8059">MLGINCRLIKPKEFQVGDKNSQESPLTRRAECRNQRSSQSRHIQSTVRLNVRDWLNWLEVSVYSNQWA</sequence>
<keyword evidence="3" id="KW-1185">Reference proteome</keyword>
<comment type="caution">
    <text evidence="2">The sequence shown here is derived from an EMBL/GenBank/DDBJ whole genome shotgun (WGS) entry which is preliminary data.</text>
</comment>
<proteinExistence type="predicted"/>
<evidence type="ECO:0000313" key="2">
    <source>
        <dbReference type="EMBL" id="KAK3765238.1"/>
    </source>
</evidence>
<name>A0AAE1DDC0_9GAST</name>
<dbReference type="Proteomes" id="UP001283361">
    <property type="component" value="Unassembled WGS sequence"/>
</dbReference>
<feature type="region of interest" description="Disordered" evidence="1">
    <location>
        <begin position="16"/>
        <end position="38"/>
    </location>
</feature>
<gene>
    <name evidence="2" type="ORF">RRG08_051862</name>
</gene>
<accession>A0AAE1DDC0</accession>
<evidence type="ECO:0000313" key="3">
    <source>
        <dbReference type="Proteomes" id="UP001283361"/>
    </source>
</evidence>
<dbReference type="EMBL" id="JAWDGP010004327">
    <property type="protein sequence ID" value="KAK3765238.1"/>
    <property type="molecule type" value="Genomic_DNA"/>
</dbReference>
<reference evidence="2" key="1">
    <citation type="journal article" date="2023" name="G3 (Bethesda)">
        <title>A reference genome for the long-term kleptoplast-retaining sea slug Elysia crispata morphotype clarki.</title>
        <authorList>
            <person name="Eastman K.E."/>
            <person name="Pendleton A.L."/>
            <person name="Shaikh M.A."/>
            <person name="Suttiyut T."/>
            <person name="Ogas R."/>
            <person name="Tomko P."/>
            <person name="Gavelis G."/>
            <person name="Widhalm J.R."/>
            <person name="Wisecaver J.H."/>
        </authorList>
    </citation>
    <scope>NUCLEOTIDE SEQUENCE</scope>
    <source>
        <strain evidence="2">ECLA1</strain>
    </source>
</reference>
<evidence type="ECO:0000256" key="1">
    <source>
        <dbReference type="SAM" id="MobiDB-lite"/>
    </source>
</evidence>
<organism evidence="2 3">
    <name type="scientific">Elysia crispata</name>
    <name type="common">lettuce slug</name>
    <dbReference type="NCBI Taxonomy" id="231223"/>
    <lineage>
        <taxon>Eukaryota</taxon>
        <taxon>Metazoa</taxon>
        <taxon>Spiralia</taxon>
        <taxon>Lophotrochozoa</taxon>
        <taxon>Mollusca</taxon>
        <taxon>Gastropoda</taxon>
        <taxon>Heterobranchia</taxon>
        <taxon>Euthyneura</taxon>
        <taxon>Panpulmonata</taxon>
        <taxon>Sacoglossa</taxon>
        <taxon>Placobranchoidea</taxon>
        <taxon>Plakobranchidae</taxon>
        <taxon>Elysia</taxon>
    </lineage>
</organism>